<feature type="non-terminal residue" evidence="1">
    <location>
        <position position="203"/>
    </location>
</feature>
<keyword evidence="2" id="KW-1185">Reference proteome</keyword>
<comment type="caution">
    <text evidence="1">The sequence shown here is derived from an EMBL/GenBank/DDBJ whole genome shotgun (WGS) entry which is preliminary data.</text>
</comment>
<protein>
    <submittedName>
        <fullName evidence="1">10318_t:CDS:1</fullName>
    </submittedName>
</protein>
<gene>
    <name evidence="1" type="ORF">DHETER_LOCUS5722</name>
</gene>
<evidence type="ECO:0000313" key="1">
    <source>
        <dbReference type="EMBL" id="CAG8562778.1"/>
    </source>
</evidence>
<name>A0ACA9M558_9GLOM</name>
<dbReference type="Proteomes" id="UP000789702">
    <property type="component" value="Unassembled WGS sequence"/>
</dbReference>
<proteinExistence type="predicted"/>
<evidence type="ECO:0000313" key="2">
    <source>
        <dbReference type="Proteomes" id="UP000789702"/>
    </source>
</evidence>
<organism evidence="1 2">
    <name type="scientific">Dentiscutata heterogama</name>
    <dbReference type="NCBI Taxonomy" id="1316150"/>
    <lineage>
        <taxon>Eukaryota</taxon>
        <taxon>Fungi</taxon>
        <taxon>Fungi incertae sedis</taxon>
        <taxon>Mucoromycota</taxon>
        <taxon>Glomeromycotina</taxon>
        <taxon>Glomeromycetes</taxon>
        <taxon>Diversisporales</taxon>
        <taxon>Gigasporaceae</taxon>
        <taxon>Dentiscutata</taxon>
    </lineage>
</organism>
<reference evidence="1" key="1">
    <citation type="submission" date="2021-06" db="EMBL/GenBank/DDBJ databases">
        <authorList>
            <person name="Kallberg Y."/>
            <person name="Tangrot J."/>
            <person name="Rosling A."/>
        </authorList>
    </citation>
    <scope>NUCLEOTIDE SEQUENCE</scope>
    <source>
        <strain evidence="1">IL203A</strain>
    </source>
</reference>
<accession>A0ACA9M558</accession>
<dbReference type="EMBL" id="CAJVPU010006601">
    <property type="protein sequence ID" value="CAG8562778.1"/>
    <property type="molecule type" value="Genomic_DNA"/>
</dbReference>
<sequence>MKYFSTRGSPDLLTFSEVVLIGLSKDGGLFIPQTIPTLPSDWKTSWLNHSFTSLALEIFSLYIPDDEIPRKDLERLINKSYSTFRASDITPLKKLRENLYILELFHGPTFAFKDIALQFLGNLFEYLLKKKNLEEILEGKNTTKRERITILGATSGDTGSAAIYGLRNKKDISVFILHPRGKVSPVQEAQMTTVLDNNVHNLA</sequence>